<name>A0A084UCV2_9HYPH</name>
<gene>
    <name evidence="2" type="ORF">EL18_01828</name>
</gene>
<dbReference type="EMBL" id="JMQM01000001">
    <property type="protein sequence ID" value="KFB10788.1"/>
    <property type="molecule type" value="Genomic_DNA"/>
</dbReference>
<dbReference type="PANTHER" id="PTHR33993">
    <property type="entry name" value="GLYOXALASE-RELATED"/>
    <property type="match status" value="1"/>
</dbReference>
<sequence>MPKHGTFVWNELMTHDVKKAKAFYADTVGWSFEAMDMGEGTYHVAKTGDDMAAGFFEMSGPDFENVPDHWMPYLEVDGIDGLVKKAEGKGATIIRQPFDVPGVGRIAIIKEPTGAVVGWMTSENR</sequence>
<dbReference type="PATRIC" id="fig|472175.3.peg.1836"/>
<dbReference type="STRING" id="472175.EL18_01828"/>
<dbReference type="CDD" id="cd07247">
    <property type="entry name" value="SgaA_N_like"/>
    <property type="match status" value="1"/>
</dbReference>
<dbReference type="InterPro" id="IPR053863">
    <property type="entry name" value="Glyoxy/Ble-like_N"/>
</dbReference>
<feature type="domain" description="VOC" evidence="1">
    <location>
        <begin position="6"/>
        <end position="122"/>
    </location>
</feature>
<dbReference type="OrthoDB" id="9793039at2"/>
<evidence type="ECO:0000313" key="2">
    <source>
        <dbReference type="EMBL" id="KFB10788.1"/>
    </source>
</evidence>
<protein>
    <submittedName>
        <fullName evidence="2">Glyoxalase/bleomycin resistance protein/dioxygenase</fullName>
    </submittedName>
</protein>
<proteinExistence type="predicted"/>
<accession>A0A084UCV2</accession>
<dbReference type="Pfam" id="PF22677">
    <property type="entry name" value="Ble-like_N"/>
    <property type="match status" value="1"/>
</dbReference>
<dbReference type="GO" id="GO:0051213">
    <property type="term" value="F:dioxygenase activity"/>
    <property type="evidence" value="ECO:0007669"/>
    <property type="project" value="UniProtKB-KW"/>
</dbReference>
<dbReference type="AlphaFoldDB" id="A0A084UCV2"/>
<evidence type="ECO:0000313" key="3">
    <source>
        <dbReference type="Proteomes" id="UP000053675"/>
    </source>
</evidence>
<dbReference type="RefSeq" id="WP_036482040.1">
    <property type="nucleotide sequence ID" value="NZ_JMQM01000001.1"/>
</dbReference>
<dbReference type="InterPro" id="IPR029068">
    <property type="entry name" value="Glyas_Bleomycin-R_OHBP_Dase"/>
</dbReference>
<dbReference type="PANTHER" id="PTHR33993:SF14">
    <property type="entry name" value="GB|AAF24581.1"/>
    <property type="match status" value="1"/>
</dbReference>
<dbReference type="eggNOG" id="COG3324">
    <property type="taxonomic scope" value="Bacteria"/>
</dbReference>
<reference evidence="2 3" key="1">
    <citation type="submission" date="2014-05" db="EMBL/GenBank/DDBJ databases">
        <title>Draft Genome Sequence of Nitratireductor basaltis Strain UMTGB225, A Marine Bacterium Isolated from Green Barrel Tunicate.</title>
        <authorList>
            <person name="Gan H.Y."/>
        </authorList>
    </citation>
    <scope>NUCLEOTIDE SEQUENCE [LARGE SCALE GENOMIC DNA]</scope>
    <source>
        <strain evidence="2 3">UMTGB225</strain>
    </source>
</reference>
<dbReference type="InterPro" id="IPR037523">
    <property type="entry name" value="VOC_core"/>
</dbReference>
<dbReference type="PROSITE" id="PS51819">
    <property type="entry name" value="VOC"/>
    <property type="match status" value="1"/>
</dbReference>
<keyword evidence="2" id="KW-0560">Oxidoreductase</keyword>
<comment type="caution">
    <text evidence="2">The sequence shown here is derived from an EMBL/GenBank/DDBJ whole genome shotgun (WGS) entry which is preliminary data.</text>
</comment>
<dbReference type="Gene3D" id="3.10.180.10">
    <property type="entry name" value="2,3-Dihydroxybiphenyl 1,2-Dioxygenase, domain 1"/>
    <property type="match status" value="1"/>
</dbReference>
<keyword evidence="2" id="KW-0223">Dioxygenase</keyword>
<dbReference type="SUPFAM" id="SSF54593">
    <property type="entry name" value="Glyoxalase/Bleomycin resistance protein/Dihydroxybiphenyl dioxygenase"/>
    <property type="match status" value="1"/>
</dbReference>
<organism evidence="2 3">
    <name type="scientific">Nitratireductor basaltis</name>
    <dbReference type="NCBI Taxonomy" id="472175"/>
    <lineage>
        <taxon>Bacteria</taxon>
        <taxon>Pseudomonadati</taxon>
        <taxon>Pseudomonadota</taxon>
        <taxon>Alphaproteobacteria</taxon>
        <taxon>Hyphomicrobiales</taxon>
        <taxon>Phyllobacteriaceae</taxon>
        <taxon>Nitratireductor</taxon>
    </lineage>
</organism>
<evidence type="ECO:0000259" key="1">
    <source>
        <dbReference type="PROSITE" id="PS51819"/>
    </source>
</evidence>
<dbReference type="Proteomes" id="UP000053675">
    <property type="component" value="Unassembled WGS sequence"/>
</dbReference>
<keyword evidence="3" id="KW-1185">Reference proteome</keyword>
<dbReference type="InterPro" id="IPR052164">
    <property type="entry name" value="Anthracycline_SecMetBiosynth"/>
</dbReference>